<feature type="region of interest" description="Disordered" evidence="1">
    <location>
        <begin position="41"/>
        <end position="71"/>
    </location>
</feature>
<name>A0AAV4AW02_9GAST</name>
<evidence type="ECO:0000313" key="3">
    <source>
        <dbReference type="Proteomes" id="UP000735302"/>
    </source>
</evidence>
<protein>
    <submittedName>
        <fullName evidence="2">Uncharacterized protein</fullName>
    </submittedName>
</protein>
<organism evidence="2 3">
    <name type="scientific">Plakobranchus ocellatus</name>
    <dbReference type="NCBI Taxonomy" id="259542"/>
    <lineage>
        <taxon>Eukaryota</taxon>
        <taxon>Metazoa</taxon>
        <taxon>Spiralia</taxon>
        <taxon>Lophotrochozoa</taxon>
        <taxon>Mollusca</taxon>
        <taxon>Gastropoda</taxon>
        <taxon>Heterobranchia</taxon>
        <taxon>Euthyneura</taxon>
        <taxon>Panpulmonata</taxon>
        <taxon>Sacoglossa</taxon>
        <taxon>Placobranchoidea</taxon>
        <taxon>Plakobranchidae</taxon>
        <taxon>Plakobranchus</taxon>
    </lineage>
</organism>
<sequence length="71" mass="7615">MAPFFTVDVVAFGLSMAENWADLDSITLAWSALVAWGGGEEGKTHKVSEPAMRSAREPSCRGFEPVSDALI</sequence>
<dbReference type="AlphaFoldDB" id="A0AAV4AW02"/>
<proteinExistence type="predicted"/>
<dbReference type="Proteomes" id="UP000735302">
    <property type="component" value="Unassembled WGS sequence"/>
</dbReference>
<comment type="caution">
    <text evidence="2">The sequence shown here is derived from an EMBL/GenBank/DDBJ whole genome shotgun (WGS) entry which is preliminary data.</text>
</comment>
<dbReference type="EMBL" id="BLXT01004214">
    <property type="protein sequence ID" value="GFO11013.1"/>
    <property type="molecule type" value="Genomic_DNA"/>
</dbReference>
<accession>A0AAV4AW02</accession>
<feature type="compositionally biased region" description="Basic and acidic residues" evidence="1">
    <location>
        <begin position="41"/>
        <end position="59"/>
    </location>
</feature>
<evidence type="ECO:0000256" key="1">
    <source>
        <dbReference type="SAM" id="MobiDB-lite"/>
    </source>
</evidence>
<reference evidence="2 3" key="1">
    <citation type="journal article" date="2021" name="Elife">
        <title>Chloroplast acquisition without the gene transfer in kleptoplastic sea slugs, Plakobranchus ocellatus.</title>
        <authorList>
            <person name="Maeda T."/>
            <person name="Takahashi S."/>
            <person name="Yoshida T."/>
            <person name="Shimamura S."/>
            <person name="Takaki Y."/>
            <person name="Nagai Y."/>
            <person name="Toyoda A."/>
            <person name="Suzuki Y."/>
            <person name="Arimoto A."/>
            <person name="Ishii H."/>
            <person name="Satoh N."/>
            <person name="Nishiyama T."/>
            <person name="Hasebe M."/>
            <person name="Maruyama T."/>
            <person name="Minagawa J."/>
            <person name="Obokata J."/>
            <person name="Shigenobu S."/>
        </authorList>
    </citation>
    <scope>NUCLEOTIDE SEQUENCE [LARGE SCALE GENOMIC DNA]</scope>
</reference>
<keyword evidence="3" id="KW-1185">Reference proteome</keyword>
<evidence type="ECO:0000313" key="2">
    <source>
        <dbReference type="EMBL" id="GFO11013.1"/>
    </source>
</evidence>
<gene>
    <name evidence="2" type="ORF">PoB_003751800</name>
</gene>